<proteinExistence type="inferred from homology"/>
<dbReference type="PANTHER" id="PTHR46268">
    <property type="entry name" value="STRESS RESPONSE PROTEIN NHAX"/>
    <property type="match status" value="1"/>
</dbReference>
<feature type="domain" description="UspA" evidence="2">
    <location>
        <begin position="3"/>
        <end position="142"/>
    </location>
</feature>
<reference evidence="3 4" key="1">
    <citation type="journal article" date="2013" name="Environ. Microbiol.">
        <title>Complete genome, catabolic sub-proteomes and key-metabolites of Desulfobacula toluolica Tol2, a marine, aromatic compound-degrading, sulfate-reducing bacterium.</title>
        <authorList>
            <person name="Wohlbrand L."/>
            <person name="Jacob J.H."/>
            <person name="Kube M."/>
            <person name="Mussmann M."/>
            <person name="Jarling R."/>
            <person name="Beck A."/>
            <person name="Amann R."/>
            <person name="Wilkes H."/>
            <person name="Reinhardt R."/>
            <person name="Rabus R."/>
        </authorList>
    </citation>
    <scope>NUCLEOTIDE SEQUENCE [LARGE SCALE GENOMIC DNA]</scope>
    <source>
        <strain evidence="4">DSM 7467 / Tol2</strain>
    </source>
</reference>
<dbReference type="STRING" id="651182.TOL2_C23920"/>
<dbReference type="Pfam" id="PF00582">
    <property type="entry name" value="Usp"/>
    <property type="match status" value="2"/>
</dbReference>
<keyword evidence="4" id="KW-1185">Reference proteome</keyword>
<evidence type="ECO:0000259" key="2">
    <source>
        <dbReference type="Pfam" id="PF00582"/>
    </source>
</evidence>
<dbReference type="HOGENOM" id="CLU_049301_2_0_7"/>
<name>K0NKW4_DESTT</name>
<dbReference type="InterPro" id="IPR006016">
    <property type="entry name" value="UspA"/>
</dbReference>
<evidence type="ECO:0000313" key="3">
    <source>
        <dbReference type="EMBL" id="CCK80553.1"/>
    </source>
</evidence>
<gene>
    <name evidence="3" type="ordered locus">TOL2_C23920</name>
</gene>
<sequence length="293" mass="33481">MEIRKLLFVTKFEDLCYDALKSLLALRRAALEHVVFLTVIERDKVAMKRGVGYLKEEEVKLKEIANIRFIDWAENLFEMGMEVGAYMEVSSLIPEILRVVKKESPDLIVIGRSHKGPLEQLYAGSDVTELIRRTKVPILVFKHMMEDNIVPEKLFERPLFATNWSETGKKTVEYIKGMKNVIGELHIMHVVKDSALKSPDTHEVQKVRKVERKKLDELCDELEQDGINARGHVYVGDPQKEIEKAAKEYQASMIILGSSEKAAILERWVGSISKNIADKSIFPCLLIPGEKDF</sequence>
<dbReference type="InterPro" id="IPR014729">
    <property type="entry name" value="Rossmann-like_a/b/a_fold"/>
</dbReference>
<dbReference type="OrthoDB" id="5413692at2"/>
<dbReference type="AlphaFoldDB" id="K0NKW4"/>
<dbReference type="SUPFAM" id="SSF52402">
    <property type="entry name" value="Adenine nucleotide alpha hydrolases-like"/>
    <property type="match status" value="2"/>
</dbReference>
<dbReference type="KEGG" id="dto:TOL2_C23920"/>
<dbReference type="Gene3D" id="3.40.50.620">
    <property type="entry name" value="HUPs"/>
    <property type="match status" value="2"/>
</dbReference>
<evidence type="ECO:0000313" key="4">
    <source>
        <dbReference type="Proteomes" id="UP000007347"/>
    </source>
</evidence>
<protein>
    <submittedName>
        <fullName evidence="3">Universal stress protein family protein</fullName>
    </submittedName>
</protein>
<feature type="domain" description="UspA" evidence="2">
    <location>
        <begin position="159"/>
        <end position="288"/>
    </location>
</feature>
<dbReference type="Proteomes" id="UP000007347">
    <property type="component" value="Chromosome"/>
</dbReference>
<dbReference type="CDD" id="cd00293">
    <property type="entry name" value="USP-like"/>
    <property type="match status" value="2"/>
</dbReference>
<organism evidence="3 4">
    <name type="scientific">Desulfobacula toluolica (strain DSM 7467 / Tol2)</name>
    <dbReference type="NCBI Taxonomy" id="651182"/>
    <lineage>
        <taxon>Bacteria</taxon>
        <taxon>Pseudomonadati</taxon>
        <taxon>Thermodesulfobacteriota</taxon>
        <taxon>Desulfobacteria</taxon>
        <taxon>Desulfobacterales</taxon>
        <taxon>Desulfobacteraceae</taxon>
        <taxon>Desulfobacula</taxon>
    </lineage>
</organism>
<evidence type="ECO:0000256" key="1">
    <source>
        <dbReference type="ARBA" id="ARBA00008791"/>
    </source>
</evidence>
<dbReference type="PANTHER" id="PTHR46268:SF26">
    <property type="entry name" value="UNIVERSAL STRESS PROTEIN MJ0577"/>
    <property type="match status" value="1"/>
</dbReference>
<accession>K0NKW4</accession>
<dbReference type="EMBL" id="FO203503">
    <property type="protein sequence ID" value="CCK80553.1"/>
    <property type="molecule type" value="Genomic_DNA"/>
</dbReference>
<comment type="similarity">
    <text evidence="1">Belongs to the universal stress protein A family.</text>
</comment>
<dbReference type="RefSeq" id="WP_014957861.1">
    <property type="nucleotide sequence ID" value="NC_018645.1"/>
</dbReference>